<evidence type="ECO:0000313" key="8">
    <source>
        <dbReference type="EMBL" id="MBA0124382.1"/>
    </source>
</evidence>
<dbReference type="InterPro" id="IPR010977">
    <property type="entry name" value="Aromatic_deC"/>
</dbReference>
<evidence type="ECO:0000256" key="4">
    <source>
        <dbReference type="ARBA" id="ARBA00022898"/>
    </source>
</evidence>
<evidence type="ECO:0000256" key="3">
    <source>
        <dbReference type="ARBA" id="ARBA00022793"/>
    </source>
</evidence>
<dbReference type="EMBL" id="JACCKD010000001">
    <property type="protein sequence ID" value="MBA0124382.1"/>
    <property type="molecule type" value="Genomic_DNA"/>
</dbReference>
<evidence type="ECO:0000256" key="2">
    <source>
        <dbReference type="ARBA" id="ARBA00009533"/>
    </source>
</evidence>
<dbReference type="GO" id="GO:0004058">
    <property type="term" value="F:aromatic-L-amino-acid decarboxylase activity"/>
    <property type="evidence" value="ECO:0007669"/>
    <property type="project" value="UniProtKB-ARBA"/>
</dbReference>
<dbReference type="GO" id="GO:0019752">
    <property type="term" value="P:carboxylic acid metabolic process"/>
    <property type="evidence" value="ECO:0007669"/>
    <property type="project" value="InterPro"/>
</dbReference>
<organism evidence="8 9">
    <name type="scientific">Haloechinothrix aidingensis</name>
    <dbReference type="NCBI Taxonomy" id="2752311"/>
    <lineage>
        <taxon>Bacteria</taxon>
        <taxon>Bacillati</taxon>
        <taxon>Actinomycetota</taxon>
        <taxon>Actinomycetes</taxon>
        <taxon>Pseudonocardiales</taxon>
        <taxon>Pseudonocardiaceae</taxon>
        <taxon>Haloechinothrix</taxon>
    </lineage>
</organism>
<evidence type="ECO:0000256" key="5">
    <source>
        <dbReference type="ARBA" id="ARBA00023239"/>
    </source>
</evidence>
<dbReference type="GO" id="GO:0030170">
    <property type="term" value="F:pyridoxal phosphate binding"/>
    <property type="evidence" value="ECO:0007669"/>
    <property type="project" value="InterPro"/>
</dbReference>
<gene>
    <name evidence="8" type="ORF">H0B56_02370</name>
</gene>
<reference evidence="8 9" key="1">
    <citation type="submission" date="2020-07" db="EMBL/GenBank/DDBJ databases">
        <title>Genome of Haloechinothrix sp.</title>
        <authorList>
            <person name="Tang S.-K."/>
            <person name="Yang L."/>
            <person name="Zhu W.-Y."/>
        </authorList>
    </citation>
    <scope>NUCLEOTIDE SEQUENCE [LARGE SCALE GENOMIC DNA]</scope>
    <source>
        <strain evidence="8 9">YIM 98757</strain>
    </source>
</reference>
<dbReference type="SUPFAM" id="SSF53383">
    <property type="entry name" value="PLP-dependent transferases"/>
    <property type="match status" value="1"/>
</dbReference>
<comment type="cofactor">
    <cofactor evidence="1 6 7">
        <name>pyridoxal 5'-phosphate</name>
        <dbReference type="ChEBI" id="CHEBI:597326"/>
    </cofactor>
</comment>
<dbReference type="InterPro" id="IPR002129">
    <property type="entry name" value="PyrdxlP-dep_de-COase"/>
</dbReference>
<dbReference type="Proteomes" id="UP000582974">
    <property type="component" value="Unassembled WGS sequence"/>
</dbReference>
<evidence type="ECO:0000256" key="7">
    <source>
        <dbReference type="RuleBase" id="RU000382"/>
    </source>
</evidence>
<evidence type="ECO:0000313" key="9">
    <source>
        <dbReference type="Proteomes" id="UP000582974"/>
    </source>
</evidence>
<dbReference type="AlphaFoldDB" id="A0A838A826"/>
<dbReference type="Gene3D" id="3.90.1150.170">
    <property type="match status" value="1"/>
</dbReference>
<dbReference type="PANTHER" id="PTHR45677">
    <property type="entry name" value="GLUTAMATE DECARBOXYLASE-RELATED"/>
    <property type="match status" value="1"/>
</dbReference>
<keyword evidence="3" id="KW-0210">Decarboxylase</keyword>
<dbReference type="Pfam" id="PF00282">
    <property type="entry name" value="Pyridoxal_deC"/>
    <property type="match status" value="1"/>
</dbReference>
<sequence>MIDLGLRFKAQSDIFSDRMPPEKIRDVLVSELPDAPSGLDAVLSMFAQTVLPLCKNEASPHFVGFGDTGDDPAALAGGLLALLTQQNLINQSFDAPSATFVEMVVLRWLRDLLGYHNAPVSNIQTVWDVGGVITHGGTTSNAVAMMLAREHKAPGTMHVGVVNPNQFGIIVPRGIGHYSVKSALTWIGVGDQAIEVDTHAFRYDLTALERALHEHRDQVMSVVAYAGDSRTQTVEHLRRVYEIVSTADPRIWLHVDACWGLVAAFSDKFRYLLDGITEFDSVTVDPHKVMAVPYSLSALVVRQPASLRTVSSYSDLIMQEDYAFGQVTPFIGTKGWLSLKLWMMMLSHGRAGLAALAEHRVSKARRFAALLDEHPHMLRMHDPDLSAVAFVYLPSNVRPESTVTELEIDWINTVNQGIHDRMLAEGSWYLHQFSLPDDHGRLRAGATLYPFRFMANNPRTGEHHMAEVIDYVTKLGGNLEGELR</sequence>
<keyword evidence="9" id="KW-1185">Reference proteome</keyword>
<name>A0A838A826_9PSEU</name>
<dbReference type="InterPro" id="IPR015421">
    <property type="entry name" value="PyrdxlP-dep_Trfase_major"/>
</dbReference>
<evidence type="ECO:0000256" key="1">
    <source>
        <dbReference type="ARBA" id="ARBA00001933"/>
    </source>
</evidence>
<dbReference type="GO" id="GO:0005737">
    <property type="term" value="C:cytoplasm"/>
    <property type="evidence" value="ECO:0007669"/>
    <property type="project" value="TreeGrafter"/>
</dbReference>
<evidence type="ECO:0000256" key="6">
    <source>
        <dbReference type="PIRSR" id="PIRSR602129-50"/>
    </source>
</evidence>
<accession>A0A838A826</accession>
<keyword evidence="4 6" id="KW-0663">Pyridoxal phosphate</keyword>
<comment type="similarity">
    <text evidence="2 7">Belongs to the group II decarboxylase family.</text>
</comment>
<protein>
    <submittedName>
        <fullName evidence="8">Pyridoxal-dependent decarboxylase</fullName>
    </submittedName>
</protein>
<dbReference type="GO" id="GO:0006520">
    <property type="term" value="P:amino acid metabolic process"/>
    <property type="evidence" value="ECO:0007669"/>
    <property type="project" value="InterPro"/>
</dbReference>
<dbReference type="InterPro" id="IPR015424">
    <property type="entry name" value="PyrdxlP-dep_Trfase"/>
</dbReference>
<dbReference type="PANTHER" id="PTHR45677:SF8">
    <property type="entry name" value="CYSTEINE SULFINIC ACID DECARBOXYLASE"/>
    <property type="match status" value="1"/>
</dbReference>
<dbReference type="Gene3D" id="3.40.640.10">
    <property type="entry name" value="Type I PLP-dependent aspartate aminotransferase-like (Major domain)"/>
    <property type="match status" value="1"/>
</dbReference>
<feature type="modified residue" description="N6-(pyridoxal phosphate)lysine" evidence="6">
    <location>
        <position position="288"/>
    </location>
</feature>
<dbReference type="PRINTS" id="PR00800">
    <property type="entry name" value="YHDCRBOXLASE"/>
</dbReference>
<comment type="caution">
    <text evidence="8">The sequence shown here is derived from an EMBL/GenBank/DDBJ whole genome shotgun (WGS) entry which is preliminary data.</text>
</comment>
<proteinExistence type="inferred from homology"/>
<keyword evidence="5 7" id="KW-0456">Lyase</keyword>